<dbReference type="AlphaFoldDB" id="A0A926CZ26"/>
<keyword evidence="3" id="KW-1185">Reference proteome</keyword>
<comment type="caution">
    <text evidence="2">The sequence shown here is derived from an EMBL/GenBank/DDBJ whole genome shotgun (WGS) entry which is preliminary data.</text>
</comment>
<dbReference type="InterPro" id="IPR047525">
    <property type="entry name" value="TfoX-like"/>
</dbReference>
<dbReference type="PANTHER" id="PTHR36121">
    <property type="entry name" value="PROTEIN SXY"/>
    <property type="match status" value="1"/>
</dbReference>
<dbReference type="PANTHER" id="PTHR36121:SF1">
    <property type="entry name" value="PROTEIN SXY"/>
    <property type="match status" value="1"/>
</dbReference>
<dbReference type="Gene3D" id="1.10.150.20">
    <property type="entry name" value="5' to 3' exonuclease, C-terminal subdomain"/>
    <property type="match status" value="1"/>
</dbReference>
<gene>
    <name evidence="2" type="ORF">H8699_02750</name>
</gene>
<reference evidence="2" key="1">
    <citation type="submission" date="2020-08" db="EMBL/GenBank/DDBJ databases">
        <title>Genome public.</title>
        <authorList>
            <person name="Liu C."/>
            <person name="Sun Q."/>
        </authorList>
    </citation>
    <scope>NUCLEOTIDE SEQUENCE</scope>
    <source>
        <strain evidence="2">NSJ-44</strain>
    </source>
</reference>
<dbReference type="Proteomes" id="UP000654279">
    <property type="component" value="Unassembled WGS sequence"/>
</dbReference>
<protein>
    <submittedName>
        <fullName evidence="2">TfoX/Sxy family protein</fullName>
    </submittedName>
</protein>
<organism evidence="2 3">
    <name type="scientific">Luoshenia tenuis</name>
    <dbReference type="NCBI Taxonomy" id="2763654"/>
    <lineage>
        <taxon>Bacteria</taxon>
        <taxon>Bacillati</taxon>
        <taxon>Bacillota</taxon>
        <taxon>Clostridia</taxon>
        <taxon>Christensenellales</taxon>
        <taxon>Christensenellaceae</taxon>
        <taxon>Luoshenia</taxon>
    </lineage>
</organism>
<accession>A0A926CZ26</accession>
<evidence type="ECO:0000259" key="1">
    <source>
        <dbReference type="Pfam" id="PF04994"/>
    </source>
</evidence>
<proteinExistence type="predicted"/>
<feature type="domain" description="TfoX C-terminal" evidence="1">
    <location>
        <begin position="1"/>
        <end position="80"/>
    </location>
</feature>
<dbReference type="InterPro" id="IPR007077">
    <property type="entry name" value="TfoX_C"/>
</dbReference>
<evidence type="ECO:0000313" key="3">
    <source>
        <dbReference type="Proteomes" id="UP000654279"/>
    </source>
</evidence>
<sequence length="85" mass="9591">MAKRLQDMPNIGEKLARQLLDVGIKDPLQLAEAGSRQAWLRIRAQDPSACYMRLCALEGALQGIRWHDLDAQTKAELKAFYSAHQ</sequence>
<dbReference type="Pfam" id="PF04994">
    <property type="entry name" value="TfoX_C"/>
    <property type="match status" value="1"/>
</dbReference>
<evidence type="ECO:0000313" key="2">
    <source>
        <dbReference type="EMBL" id="MBC8528357.1"/>
    </source>
</evidence>
<dbReference type="RefSeq" id="WP_249284380.1">
    <property type="nucleotide sequence ID" value="NZ_JACRSO010000001.1"/>
</dbReference>
<dbReference type="EMBL" id="JACRSO010000001">
    <property type="protein sequence ID" value="MBC8528357.1"/>
    <property type="molecule type" value="Genomic_DNA"/>
</dbReference>
<name>A0A926CZ26_9FIRM</name>